<reference evidence="2 5" key="2">
    <citation type="submission" date="2020-07" db="EMBL/GenBank/DDBJ databases">
        <authorList>
            <person name="Khare M."/>
        </authorList>
    </citation>
    <scope>NUCLEOTIDE SEQUENCE [LARGE SCALE GENOMIC DNA]</scope>
    <source>
        <strain evidence="2 5">P8776</strain>
    </source>
</reference>
<accession>A0A6C1TYR4</accession>
<gene>
    <name evidence="3" type="ORF">EKI59_03245</name>
    <name evidence="2" type="ORF">H0H28_01680</name>
</gene>
<dbReference type="InterPro" id="IPR039424">
    <property type="entry name" value="SBP_5"/>
</dbReference>
<dbReference type="EMBL" id="RXIR01000004">
    <property type="protein sequence ID" value="TVS29661.1"/>
    <property type="molecule type" value="Genomic_DNA"/>
</dbReference>
<proteinExistence type="predicted"/>
<evidence type="ECO:0000313" key="2">
    <source>
        <dbReference type="EMBL" id="MBA4504067.1"/>
    </source>
</evidence>
<dbReference type="Gene3D" id="3.40.190.10">
    <property type="entry name" value="Periplasmic binding protein-like II"/>
    <property type="match status" value="1"/>
</dbReference>
<comment type="caution">
    <text evidence="3">The sequence shown here is derived from an EMBL/GenBank/DDBJ whole genome shotgun (WGS) entry which is preliminary data.</text>
</comment>
<dbReference type="EMBL" id="JACEOR010000072">
    <property type="protein sequence ID" value="MBA4504067.1"/>
    <property type="molecule type" value="Genomic_DNA"/>
</dbReference>
<feature type="domain" description="Solute-binding protein family 5" evidence="1">
    <location>
        <begin position="87"/>
        <end position="411"/>
    </location>
</feature>
<evidence type="ECO:0000313" key="4">
    <source>
        <dbReference type="Proteomes" id="UP000336646"/>
    </source>
</evidence>
<dbReference type="Proteomes" id="UP000580709">
    <property type="component" value="Unassembled WGS sequence"/>
</dbReference>
<sequence>MLGAGLVASCSSGAPGASDESTTSEFSYQVPVNLSTTNAGTDVGASEFAQMLSARLYPGVFVVGPSGQMIPNTDLVRTQALPGAQRIVEYTLSDEAVFSDGEPVTCTDYLLAFTAGKNPALFGSHMPLFEEVERLDCEPGAKTFDVVFAPGHGAQWRELFGPGTVVPAHAVAAKLGTDVAGFSAQLDAGDAATLRPVAEVWRSGFDLANFDPAMHVSFGPYTVDSVGEAGQVSLVANERYYGDAPLTDEIVVWPGTAASAQLNGTGNLRVADLAEPNPEWLDVNAEGNELDVTSLVGTLTESLTFETAGPWSFPANRQALAKCADPNAVAAASSGAAGVEVPAVLTHVVPNNDPLAPRFDDIAAPHAGVDIAAASAAGGLELRVGYTHASPRMAAMVDSIRATCEPAGISVIDVTASTGAGATLRDLGRVDVGEWGEDVVVEGTIDAMLRPVNPQTEYTIPSTRSTDVEAMRERESELWDELPSLPLAAQPRSFAVDRKLSNVIVYTGPTGIGWNMDRWQLRPASVGDAAPQAT</sequence>
<evidence type="ECO:0000313" key="5">
    <source>
        <dbReference type="Proteomes" id="UP000580709"/>
    </source>
</evidence>
<evidence type="ECO:0000313" key="3">
    <source>
        <dbReference type="EMBL" id="TVS29661.1"/>
    </source>
</evidence>
<dbReference type="GO" id="GO:0015833">
    <property type="term" value="P:peptide transport"/>
    <property type="evidence" value="ECO:0007669"/>
    <property type="project" value="TreeGrafter"/>
</dbReference>
<dbReference type="Proteomes" id="UP000336646">
    <property type="component" value="Unassembled WGS sequence"/>
</dbReference>
<dbReference type="PANTHER" id="PTHR30290:SF65">
    <property type="entry name" value="MONOACYL PHOSPHATIDYLINOSITOL TETRAMANNOSIDE-BINDING PROTEIN LPQW-RELATED"/>
    <property type="match status" value="1"/>
</dbReference>
<protein>
    <submittedName>
        <fullName evidence="3">Peptide ABC transporter</fullName>
    </submittedName>
</protein>
<name>A0A6C1TYR4_9CORY</name>
<dbReference type="GO" id="GO:1904680">
    <property type="term" value="F:peptide transmembrane transporter activity"/>
    <property type="evidence" value="ECO:0007669"/>
    <property type="project" value="TreeGrafter"/>
</dbReference>
<dbReference type="InterPro" id="IPR000914">
    <property type="entry name" value="SBP_5_dom"/>
</dbReference>
<keyword evidence="5" id="KW-1185">Reference proteome</keyword>
<dbReference type="SUPFAM" id="SSF53850">
    <property type="entry name" value="Periplasmic binding protein-like II"/>
    <property type="match status" value="1"/>
</dbReference>
<reference evidence="3 4" key="1">
    <citation type="submission" date="2018-12" db="EMBL/GenBank/DDBJ databases">
        <title>Corynebacterium sanguinis sp. nov., a clinically-associated and environmental corynebacterium.</title>
        <authorList>
            <person name="Gonzales-Siles L."/>
            <person name="Jaen-Luchoro D."/>
            <person name="Cardew S."/>
            <person name="Inganas E."/>
            <person name="Ohlen M."/>
            <person name="Jensie-Markopolous S."/>
            <person name="Pinyeiro-Iglesias B."/>
            <person name="Molin K."/>
            <person name="Skovbjerg S."/>
            <person name="Svensson-Stadler L."/>
            <person name="Funke G."/>
            <person name="Moore E.R.B."/>
        </authorList>
    </citation>
    <scope>NUCLEOTIDE SEQUENCE [LARGE SCALE GENOMIC DNA]</scope>
    <source>
        <strain evidence="3 4">58734</strain>
    </source>
</reference>
<dbReference type="AlphaFoldDB" id="A0A6C1TYR4"/>
<evidence type="ECO:0000259" key="1">
    <source>
        <dbReference type="Pfam" id="PF00496"/>
    </source>
</evidence>
<dbReference type="PANTHER" id="PTHR30290">
    <property type="entry name" value="PERIPLASMIC BINDING COMPONENT OF ABC TRANSPORTER"/>
    <property type="match status" value="1"/>
</dbReference>
<organism evidence="3 4">
    <name type="scientific">Corynebacterium sanguinis</name>
    <dbReference type="NCBI Taxonomy" id="2594913"/>
    <lineage>
        <taxon>Bacteria</taxon>
        <taxon>Bacillati</taxon>
        <taxon>Actinomycetota</taxon>
        <taxon>Actinomycetes</taxon>
        <taxon>Mycobacteriales</taxon>
        <taxon>Corynebacteriaceae</taxon>
        <taxon>Corynebacterium</taxon>
    </lineage>
</organism>
<dbReference type="Pfam" id="PF00496">
    <property type="entry name" value="SBP_bac_5"/>
    <property type="match status" value="1"/>
</dbReference>
<dbReference type="OrthoDB" id="7888869at2"/>